<keyword evidence="1" id="KW-0479">Metal-binding</keyword>
<feature type="domain" description="Fe2OG dioxygenase" evidence="2">
    <location>
        <begin position="186"/>
        <end position="294"/>
    </location>
</feature>
<dbReference type="InterPro" id="IPR026992">
    <property type="entry name" value="DIOX_N"/>
</dbReference>
<dbReference type="EMBL" id="KB467898">
    <property type="protein sequence ID" value="PCH36930.1"/>
    <property type="molecule type" value="Genomic_DNA"/>
</dbReference>
<keyword evidence="1" id="KW-0408">Iron</keyword>
<dbReference type="AlphaFoldDB" id="A0A2H3J3V5"/>
<protein>
    <submittedName>
        <fullName evidence="3">Clavaminate synthase-like protein</fullName>
    </submittedName>
</protein>
<evidence type="ECO:0000313" key="3">
    <source>
        <dbReference type="EMBL" id="PCH36930.1"/>
    </source>
</evidence>
<organism evidence="3 4">
    <name type="scientific">Wolfiporia cocos (strain MD-104)</name>
    <name type="common">Brown rot fungus</name>
    <dbReference type="NCBI Taxonomy" id="742152"/>
    <lineage>
        <taxon>Eukaryota</taxon>
        <taxon>Fungi</taxon>
        <taxon>Dikarya</taxon>
        <taxon>Basidiomycota</taxon>
        <taxon>Agaricomycotina</taxon>
        <taxon>Agaricomycetes</taxon>
        <taxon>Polyporales</taxon>
        <taxon>Phaeolaceae</taxon>
        <taxon>Wolfiporia</taxon>
    </lineage>
</organism>
<dbReference type="PROSITE" id="PS51471">
    <property type="entry name" value="FE2OG_OXY"/>
    <property type="match status" value="1"/>
</dbReference>
<evidence type="ECO:0000256" key="1">
    <source>
        <dbReference type="RuleBase" id="RU003682"/>
    </source>
</evidence>
<dbReference type="Proteomes" id="UP000218811">
    <property type="component" value="Unassembled WGS sequence"/>
</dbReference>
<proteinExistence type="inferred from homology"/>
<dbReference type="Gene3D" id="2.60.120.330">
    <property type="entry name" value="B-lactam Antibiotic, Isopenicillin N Synthase, Chain"/>
    <property type="match status" value="1"/>
</dbReference>
<accession>A0A2H3J3V5</accession>
<sequence length="364" mass="41492">MPSLTVPAVPKFIPAPPSQEPLDYADLAIVDLSNANTPGGLAELALQVRNAVSEIGFFYAVNHGLTQAENERILDIADVPFNSVKDEEKQTYLANIKDQGSYQGYKLRSLWTIDADVRDQVEHYNINKDVTRKEHPKAIRPLLPEIDAFIRFNHFNVMHPILRLLALGMELPEDTFVANHQFSVKGETYIRFMKYYPRSEDDEAKTKNVWMKGHTDIGSVTALWSQPVLGLQILSPDGKWRWVKHIENAIIVNAGDAMEFFSGGLYKATIHRVVQPPKDQHGYPRLGVFYFCHPDDNTKLVPYAESPVIQRMGVRRRFEDDNAPTMEMWRKGRTSAYGLKELHKTGERVEEHDIVNGIAAKYYI</sequence>
<dbReference type="OrthoDB" id="406156at2759"/>
<dbReference type="PANTHER" id="PTHR47990">
    <property type="entry name" value="2-OXOGLUTARATE (2OG) AND FE(II)-DEPENDENT OXYGENASE SUPERFAMILY PROTEIN-RELATED"/>
    <property type="match status" value="1"/>
</dbReference>
<dbReference type="InterPro" id="IPR050231">
    <property type="entry name" value="Iron_ascorbate_oxido_reductase"/>
</dbReference>
<dbReference type="InterPro" id="IPR027443">
    <property type="entry name" value="IPNS-like_sf"/>
</dbReference>
<keyword evidence="4" id="KW-1185">Reference proteome</keyword>
<keyword evidence="1" id="KW-0560">Oxidoreductase</keyword>
<dbReference type="OMA" id="WIKGHTD"/>
<dbReference type="PRINTS" id="PR00682">
    <property type="entry name" value="IPNSYNTHASE"/>
</dbReference>
<gene>
    <name evidence="3" type="ORF">WOLCODRAFT_134413</name>
</gene>
<dbReference type="Pfam" id="PF03171">
    <property type="entry name" value="2OG-FeII_Oxy"/>
    <property type="match status" value="1"/>
</dbReference>
<evidence type="ECO:0000259" key="2">
    <source>
        <dbReference type="PROSITE" id="PS51471"/>
    </source>
</evidence>
<dbReference type="Pfam" id="PF14226">
    <property type="entry name" value="DIOX_N"/>
    <property type="match status" value="1"/>
</dbReference>
<comment type="similarity">
    <text evidence="1">Belongs to the iron/ascorbate-dependent oxidoreductase family.</text>
</comment>
<dbReference type="InterPro" id="IPR044861">
    <property type="entry name" value="IPNS-like_FE2OG_OXY"/>
</dbReference>
<dbReference type="STRING" id="742152.A0A2H3J3V5"/>
<name>A0A2H3J3V5_WOLCO</name>
<dbReference type="GO" id="GO:0046872">
    <property type="term" value="F:metal ion binding"/>
    <property type="evidence" value="ECO:0007669"/>
    <property type="project" value="UniProtKB-KW"/>
</dbReference>
<dbReference type="SUPFAM" id="SSF51197">
    <property type="entry name" value="Clavaminate synthase-like"/>
    <property type="match status" value="1"/>
</dbReference>
<reference evidence="3 4" key="1">
    <citation type="journal article" date="2012" name="Science">
        <title>The Paleozoic origin of enzymatic lignin decomposition reconstructed from 31 fungal genomes.</title>
        <authorList>
            <person name="Floudas D."/>
            <person name="Binder M."/>
            <person name="Riley R."/>
            <person name="Barry K."/>
            <person name="Blanchette R.A."/>
            <person name="Henrissat B."/>
            <person name="Martinez A.T."/>
            <person name="Otillar R."/>
            <person name="Spatafora J.W."/>
            <person name="Yadav J.S."/>
            <person name="Aerts A."/>
            <person name="Benoit I."/>
            <person name="Boyd A."/>
            <person name="Carlson A."/>
            <person name="Copeland A."/>
            <person name="Coutinho P.M."/>
            <person name="de Vries R.P."/>
            <person name="Ferreira P."/>
            <person name="Findley K."/>
            <person name="Foster B."/>
            <person name="Gaskell J."/>
            <person name="Glotzer D."/>
            <person name="Gorecki P."/>
            <person name="Heitman J."/>
            <person name="Hesse C."/>
            <person name="Hori C."/>
            <person name="Igarashi K."/>
            <person name="Jurgens J.A."/>
            <person name="Kallen N."/>
            <person name="Kersten P."/>
            <person name="Kohler A."/>
            <person name="Kuees U."/>
            <person name="Kumar T.K.A."/>
            <person name="Kuo A."/>
            <person name="LaButti K."/>
            <person name="Larrondo L.F."/>
            <person name="Lindquist E."/>
            <person name="Ling A."/>
            <person name="Lombard V."/>
            <person name="Lucas S."/>
            <person name="Lundell T."/>
            <person name="Martin R."/>
            <person name="McLaughlin D.J."/>
            <person name="Morgenstern I."/>
            <person name="Morin E."/>
            <person name="Murat C."/>
            <person name="Nagy L.G."/>
            <person name="Nolan M."/>
            <person name="Ohm R.A."/>
            <person name="Patyshakuliyeva A."/>
            <person name="Rokas A."/>
            <person name="Ruiz-Duenas F.J."/>
            <person name="Sabat G."/>
            <person name="Salamov A."/>
            <person name="Samejima M."/>
            <person name="Schmutz J."/>
            <person name="Slot J.C."/>
            <person name="St John F."/>
            <person name="Stenlid J."/>
            <person name="Sun H."/>
            <person name="Sun S."/>
            <person name="Syed K."/>
            <person name="Tsang A."/>
            <person name="Wiebenga A."/>
            <person name="Young D."/>
            <person name="Pisabarro A."/>
            <person name="Eastwood D.C."/>
            <person name="Martin F."/>
            <person name="Cullen D."/>
            <person name="Grigoriev I.V."/>
            <person name="Hibbett D.S."/>
        </authorList>
    </citation>
    <scope>NUCLEOTIDE SEQUENCE [LARGE SCALE GENOMIC DNA]</scope>
    <source>
        <strain evidence="3 4">MD-104</strain>
    </source>
</reference>
<dbReference type="GO" id="GO:0016491">
    <property type="term" value="F:oxidoreductase activity"/>
    <property type="evidence" value="ECO:0007669"/>
    <property type="project" value="UniProtKB-KW"/>
</dbReference>
<dbReference type="InterPro" id="IPR005123">
    <property type="entry name" value="Oxoglu/Fe-dep_dioxygenase_dom"/>
</dbReference>
<evidence type="ECO:0000313" key="4">
    <source>
        <dbReference type="Proteomes" id="UP000218811"/>
    </source>
</evidence>